<name>A0A3N4HTM4_ASCIM</name>
<proteinExistence type="predicted"/>
<gene>
    <name evidence="1" type="ORF">BJ508DRAFT_23723</name>
</gene>
<evidence type="ECO:0000313" key="2">
    <source>
        <dbReference type="Proteomes" id="UP000275078"/>
    </source>
</evidence>
<dbReference type="EMBL" id="ML119770">
    <property type="protein sequence ID" value="RPA75150.1"/>
    <property type="molecule type" value="Genomic_DNA"/>
</dbReference>
<keyword evidence="2" id="KW-1185">Reference proteome</keyword>
<dbReference type="AlphaFoldDB" id="A0A3N4HTM4"/>
<dbReference type="Proteomes" id="UP000275078">
    <property type="component" value="Unassembled WGS sequence"/>
</dbReference>
<evidence type="ECO:0000313" key="1">
    <source>
        <dbReference type="EMBL" id="RPA75150.1"/>
    </source>
</evidence>
<accession>A0A3N4HTM4</accession>
<organism evidence="1 2">
    <name type="scientific">Ascobolus immersus RN42</name>
    <dbReference type="NCBI Taxonomy" id="1160509"/>
    <lineage>
        <taxon>Eukaryota</taxon>
        <taxon>Fungi</taxon>
        <taxon>Dikarya</taxon>
        <taxon>Ascomycota</taxon>
        <taxon>Pezizomycotina</taxon>
        <taxon>Pezizomycetes</taxon>
        <taxon>Pezizales</taxon>
        <taxon>Ascobolaceae</taxon>
        <taxon>Ascobolus</taxon>
    </lineage>
</organism>
<sequence length="114" mass="12693">MLNSPLIAASQDFPPPSLFATPLILLSSRSLFAIASWPVFNHSDSSPSISAKSTLFAVYEQDWLYVYVRESDVRLSFLLKAFTSRTNMATISEEPEIEPGYNARMRGTPLALFS</sequence>
<protein>
    <submittedName>
        <fullName evidence="1">Uncharacterized protein</fullName>
    </submittedName>
</protein>
<reference evidence="1 2" key="1">
    <citation type="journal article" date="2018" name="Nat. Ecol. Evol.">
        <title>Pezizomycetes genomes reveal the molecular basis of ectomycorrhizal truffle lifestyle.</title>
        <authorList>
            <person name="Murat C."/>
            <person name="Payen T."/>
            <person name="Noel B."/>
            <person name="Kuo A."/>
            <person name="Morin E."/>
            <person name="Chen J."/>
            <person name="Kohler A."/>
            <person name="Krizsan K."/>
            <person name="Balestrini R."/>
            <person name="Da Silva C."/>
            <person name="Montanini B."/>
            <person name="Hainaut M."/>
            <person name="Levati E."/>
            <person name="Barry K.W."/>
            <person name="Belfiori B."/>
            <person name="Cichocki N."/>
            <person name="Clum A."/>
            <person name="Dockter R.B."/>
            <person name="Fauchery L."/>
            <person name="Guy J."/>
            <person name="Iotti M."/>
            <person name="Le Tacon F."/>
            <person name="Lindquist E.A."/>
            <person name="Lipzen A."/>
            <person name="Malagnac F."/>
            <person name="Mello A."/>
            <person name="Molinier V."/>
            <person name="Miyauchi S."/>
            <person name="Poulain J."/>
            <person name="Riccioni C."/>
            <person name="Rubini A."/>
            <person name="Sitrit Y."/>
            <person name="Splivallo R."/>
            <person name="Traeger S."/>
            <person name="Wang M."/>
            <person name="Zifcakova L."/>
            <person name="Wipf D."/>
            <person name="Zambonelli A."/>
            <person name="Paolocci F."/>
            <person name="Nowrousian M."/>
            <person name="Ottonello S."/>
            <person name="Baldrian P."/>
            <person name="Spatafora J.W."/>
            <person name="Henrissat B."/>
            <person name="Nagy L.G."/>
            <person name="Aury J.M."/>
            <person name="Wincker P."/>
            <person name="Grigoriev I.V."/>
            <person name="Bonfante P."/>
            <person name="Martin F.M."/>
        </authorList>
    </citation>
    <scope>NUCLEOTIDE SEQUENCE [LARGE SCALE GENOMIC DNA]</scope>
    <source>
        <strain evidence="1 2">RN42</strain>
    </source>
</reference>